<evidence type="ECO:0000313" key="4">
    <source>
        <dbReference type="EnsemblFungi" id="PTTG_28987-t43_1-p1"/>
    </source>
</evidence>
<reference evidence="3" key="2">
    <citation type="submission" date="2016-05" db="EMBL/GenBank/DDBJ databases">
        <title>Comparative analysis highlights variable genome content of wheat rusts and divergence of the mating loci.</title>
        <authorList>
            <person name="Cuomo C.A."/>
            <person name="Bakkeren G."/>
            <person name="Szabo L."/>
            <person name="Khalil H."/>
            <person name="Joly D."/>
            <person name="Goldberg J."/>
            <person name="Young S."/>
            <person name="Zeng Q."/>
            <person name="Fellers J."/>
        </authorList>
    </citation>
    <scope>NUCLEOTIDE SEQUENCE [LARGE SCALE GENOMIC DNA]</scope>
    <source>
        <strain evidence="3">1-1 BBBD Race 1</strain>
    </source>
</reference>
<feature type="signal peptide" evidence="1">
    <location>
        <begin position="1"/>
        <end position="19"/>
    </location>
</feature>
<evidence type="ECO:0000313" key="5">
    <source>
        <dbReference type="Proteomes" id="UP000005240"/>
    </source>
</evidence>
<reference evidence="4" key="4">
    <citation type="submission" date="2025-05" db="UniProtKB">
        <authorList>
            <consortium name="EnsemblFungi"/>
        </authorList>
    </citation>
    <scope>IDENTIFICATION</scope>
    <source>
        <strain evidence="4">isolate 1-1 / race 1 (BBBD)</strain>
    </source>
</reference>
<evidence type="ECO:0000256" key="1">
    <source>
        <dbReference type="SAM" id="SignalP"/>
    </source>
</evidence>
<accession>A0A180G793</accession>
<keyword evidence="5" id="KW-1185">Reference proteome</keyword>
<keyword evidence="1" id="KW-0732">Signal</keyword>
<gene>
    <name evidence="3" type="ORF">PTTG_28987</name>
</gene>
<dbReference type="Proteomes" id="UP000005240">
    <property type="component" value="Unassembled WGS sequence"/>
</dbReference>
<feature type="domain" description="Importin N-terminal" evidence="2">
    <location>
        <begin position="189"/>
        <end position="278"/>
    </location>
</feature>
<dbReference type="EMBL" id="ADAS02000167">
    <property type="protein sequence ID" value="OAV88565.1"/>
    <property type="molecule type" value="Genomic_DNA"/>
</dbReference>
<dbReference type="EnsemblFungi" id="PTTG_28987-t43_1">
    <property type="protein sequence ID" value="PTTG_28987-t43_1-p1"/>
    <property type="gene ID" value="PTTG_28987"/>
</dbReference>
<reference evidence="3" key="1">
    <citation type="submission" date="2009-11" db="EMBL/GenBank/DDBJ databases">
        <authorList>
            <consortium name="The Broad Institute Genome Sequencing Platform"/>
            <person name="Ward D."/>
            <person name="Feldgarden M."/>
            <person name="Earl A."/>
            <person name="Young S.K."/>
            <person name="Zeng Q."/>
            <person name="Koehrsen M."/>
            <person name="Alvarado L."/>
            <person name="Berlin A."/>
            <person name="Bochicchio J."/>
            <person name="Borenstein D."/>
            <person name="Chapman S.B."/>
            <person name="Chen Z."/>
            <person name="Engels R."/>
            <person name="Freedman E."/>
            <person name="Gellesch M."/>
            <person name="Goldberg J."/>
            <person name="Griggs A."/>
            <person name="Gujja S."/>
            <person name="Heilman E."/>
            <person name="Heiman D."/>
            <person name="Hepburn T."/>
            <person name="Howarth C."/>
            <person name="Jen D."/>
            <person name="Larson L."/>
            <person name="Lewis B."/>
            <person name="Mehta T."/>
            <person name="Park D."/>
            <person name="Pearson M."/>
            <person name="Roberts A."/>
            <person name="Saif S."/>
            <person name="Shea T."/>
            <person name="Shenoy N."/>
            <person name="Sisk P."/>
            <person name="Stolte C."/>
            <person name="Sykes S."/>
            <person name="Thomson T."/>
            <person name="Walk T."/>
            <person name="White J."/>
            <person name="Yandava C."/>
            <person name="Izard J."/>
            <person name="Baranova O.V."/>
            <person name="Blanton J.M."/>
            <person name="Tanner A.C."/>
            <person name="Dewhirst F.E."/>
            <person name="Haas B."/>
            <person name="Nusbaum C."/>
            <person name="Birren B."/>
        </authorList>
    </citation>
    <scope>NUCLEOTIDE SEQUENCE [LARGE SCALE GENOMIC DNA]</scope>
    <source>
        <strain evidence="3">1-1 BBBD Race 1</strain>
    </source>
</reference>
<dbReference type="GO" id="GO:0031267">
    <property type="term" value="F:small GTPase binding"/>
    <property type="evidence" value="ECO:0007669"/>
    <property type="project" value="InterPro"/>
</dbReference>
<dbReference type="PROSITE" id="PS50166">
    <property type="entry name" value="IMPORTIN_B_NT"/>
    <property type="match status" value="1"/>
</dbReference>
<feature type="chain" id="PRO_5008109626" evidence="1">
    <location>
        <begin position="20"/>
        <end position="296"/>
    </location>
</feature>
<dbReference type="AlphaFoldDB" id="A0A180G793"/>
<proteinExistence type="predicted"/>
<dbReference type="InterPro" id="IPR001494">
    <property type="entry name" value="Importin-beta_N"/>
</dbReference>
<protein>
    <submittedName>
        <fullName evidence="4">Importin N-terminal domain-containing protein</fullName>
    </submittedName>
</protein>
<name>A0A180G793_PUCT1</name>
<organism evidence="3">
    <name type="scientific">Puccinia triticina (isolate 1-1 / race 1 (BBBD))</name>
    <name type="common">Brown leaf rust fungus</name>
    <dbReference type="NCBI Taxonomy" id="630390"/>
    <lineage>
        <taxon>Eukaryota</taxon>
        <taxon>Fungi</taxon>
        <taxon>Dikarya</taxon>
        <taxon>Basidiomycota</taxon>
        <taxon>Pucciniomycotina</taxon>
        <taxon>Pucciniomycetes</taxon>
        <taxon>Pucciniales</taxon>
        <taxon>Pucciniaceae</taxon>
        <taxon>Puccinia</taxon>
    </lineage>
</organism>
<dbReference type="VEuPathDB" id="FungiDB:PTTG_28987"/>
<evidence type="ECO:0000259" key="2">
    <source>
        <dbReference type="PROSITE" id="PS50166"/>
    </source>
</evidence>
<sequence length="296" mass="34002">MLSRFLIAALLCTVTHVLGVSEIVPWNGEVRIDNSGLLDQWPYMTITYRSFSPHVTVYCSMKMPGRTRPGLVKEVLLDRQDLITALMNNEQGGEEAKQELLLRSGRLLIVDKTLEKADKKVNISAWWSSLYRGWWLRYHGFGAPIYTSRTATIANLINKVCTHLLDRRPYIAFLPIGETVIIQYPDLTSQKFLRREIPTADILAMLMTIAEAGTNTHFAVETIRVYAALQLDESQRRSWPRRYITMHWSHQNDFIRLKQMLPREEDPIREALAQILGGCLRAMPIYFACPVTPEPI</sequence>
<evidence type="ECO:0000313" key="3">
    <source>
        <dbReference type="EMBL" id="OAV88565.1"/>
    </source>
</evidence>
<dbReference type="GO" id="GO:0006886">
    <property type="term" value="P:intracellular protein transport"/>
    <property type="evidence" value="ECO:0007669"/>
    <property type="project" value="InterPro"/>
</dbReference>
<reference evidence="4 5" key="3">
    <citation type="journal article" date="2017" name="G3 (Bethesda)">
        <title>Comparative analysis highlights variable genome content of wheat rusts and divergence of the mating loci.</title>
        <authorList>
            <person name="Cuomo C.A."/>
            <person name="Bakkeren G."/>
            <person name="Khalil H.B."/>
            <person name="Panwar V."/>
            <person name="Joly D."/>
            <person name="Linning R."/>
            <person name="Sakthikumar S."/>
            <person name="Song X."/>
            <person name="Adiconis X."/>
            <person name="Fan L."/>
            <person name="Goldberg J.M."/>
            <person name="Levin J.Z."/>
            <person name="Young S."/>
            <person name="Zeng Q."/>
            <person name="Anikster Y."/>
            <person name="Bruce M."/>
            <person name="Wang M."/>
            <person name="Yin C."/>
            <person name="McCallum B."/>
            <person name="Szabo L.J."/>
            <person name="Hulbert S."/>
            <person name="Chen X."/>
            <person name="Fellers J.P."/>
        </authorList>
    </citation>
    <scope>NUCLEOTIDE SEQUENCE</scope>
    <source>
        <strain evidence="4">isolate 1-1 / race 1 (BBBD)</strain>
        <strain evidence="5">Isolate 1-1 / race 1 (BBBD)</strain>
    </source>
</reference>